<dbReference type="EMBL" id="SGXC01000002">
    <property type="protein sequence ID" value="RZS81615.1"/>
    <property type="molecule type" value="Genomic_DNA"/>
</dbReference>
<dbReference type="AlphaFoldDB" id="A0A4Q7NF19"/>
<evidence type="ECO:0000259" key="1">
    <source>
        <dbReference type="Pfam" id="PF13577"/>
    </source>
</evidence>
<dbReference type="CDD" id="cd00531">
    <property type="entry name" value="NTF2_like"/>
    <property type="match status" value="1"/>
</dbReference>
<dbReference type="InterPro" id="IPR032710">
    <property type="entry name" value="NTF2-like_dom_sf"/>
</dbReference>
<reference evidence="2 3" key="1">
    <citation type="submission" date="2019-02" db="EMBL/GenBank/DDBJ databases">
        <title>Genomic Encyclopedia of Type Strains, Phase IV (KMG-IV): sequencing the most valuable type-strain genomes for metagenomic binning, comparative biology and taxonomic classification.</title>
        <authorList>
            <person name="Goeker M."/>
        </authorList>
    </citation>
    <scope>NUCLEOTIDE SEQUENCE [LARGE SCALE GENOMIC DNA]</scope>
    <source>
        <strain evidence="2 3">K24</strain>
    </source>
</reference>
<keyword evidence="3" id="KW-1185">Reference proteome</keyword>
<sequence length="144" mass="16264">MTTSELETAWSCSRVVHDFFHHYDHWRYARMLDLYTPEGVWHRAGAALRGHARILEELERRPRNQRVAHVVTNLRVEPGSASTASATYYLTVYRHAGEIADDAAAPMAGPAMLLAGTAELVRTEQGWKFDSQTLARRFEAGPAR</sequence>
<evidence type="ECO:0000313" key="3">
    <source>
        <dbReference type="Proteomes" id="UP000292445"/>
    </source>
</evidence>
<feature type="domain" description="SnoaL-like" evidence="1">
    <location>
        <begin position="5"/>
        <end position="131"/>
    </location>
</feature>
<comment type="caution">
    <text evidence="2">The sequence shown here is derived from an EMBL/GenBank/DDBJ whole genome shotgun (WGS) entry which is preliminary data.</text>
</comment>
<dbReference type="Proteomes" id="UP000292445">
    <property type="component" value="Unassembled WGS sequence"/>
</dbReference>
<proteinExistence type="predicted"/>
<dbReference type="InterPro" id="IPR037401">
    <property type="entry name" value="SnoaL-like"/>
</dbReference>
<name>A0A4Q7NF19_9BURK</name>
<dbReference type="OrthoDB" id="8964892at2"/>
<dbReference type="SUPFAM" id="SSF54427">
    <property type="entry name" value="NTF2-like"/>
    <property type="match status" value="1"/>
</dbReference>
<dbReference type="Gene3D" id="3.10.450.50">
    <property type="match status" value="1"/>
</dbReference>
<gene>
    <name evidence="2" type="ORF">EV675_4241</name>
</gene>
<evidence type="ECO:0000313" key="2">
    <source>
        <dbReference type="EMBL" id="RZS81615.1"/>
    </source>
</evidence>
<dbReference type="Pfam" id="PF13577">
    <property type="entry name" value="SnoaL_4"/>
    <property type="match status" value="1"/>
</dbReference>
<dbReference type="RefSeq" id="WP_130359510.1">
    <property type="nucleotide sequence ID" value="NZ_SGXC01000002.1"/>
</dbReference>
<accession>A0A4Q7NF19</accession>
<organism evidence="2 3">
    <name type="scientific">Pigmentiphaga kullae</name>
    <dbReference type="NCBI Taxonomy" id="151784"/>
    <lineage>
        <taxon>Bacteria</taxon>
        <taxon>Pseudomonadati</taxon>
        <taxon>Pseudomonadota</taxon>
        <taxon>Betaproteobacteria</taxon>
        <taxon>Burkholderiales</taxon>
        <taxon>Alcaligenaceae</taxon>
        <taxon>Pigmentiphaga</taxon>
    </lineage>
</organism>
<protein>
    <submittedName>
        <fullName evidence="2">SnoaL-like protein</fullName>
    </submittedName>
</protein>